<evidence type="ECO:0000259" key="1">
    <source>
        <dbReference type="Pfam" id="PF09983"/>
    </source>
</evidence>
<feature type="domain" description="DUF3322" evidence="2">
    <location>
        <begin position="4"/>
        <end position="193"/>
    </location>
</feature>
<dbReference type="Pfam" id="PF09983">
    <property type="entry name" value="JetD_C"/>
    <property type="match status" value="1"/>
</dbReference>
<dbReference type="InterPro" id="IPR024534">
    <property type="entry name" value="JetD_C"/>
</dbReference>
<gene>
    <name evidence="3" type="ORF">GEAMG1_1599</name>
</gene>
<evidence type="ECO:0000313" key="4">
    <source>
        <dbReference type="Proteomes" id="UP001295463"/>
    </source>
</evidence>
<proteinExistence type="predicted"/>
<sequence length="406" mass="46309">MLTPDQIKEKCLRIWQSDGFWREVSCALEFTPISISLGKPSPRELLERFPDVSAWSRSLQTASKAAKGYGYVIRFTESAHRQLGQQQIPTSAEFETLDDFLRFTGKTKDFSTYQGLMEVTRETALAPDQITEWIKGHPLKTIDAATVWPRIIVACNNFMENPSRNLYLRQLDIPGIDTKFIENNKALLRDLLDIILPTKAINHAVSGLAGSGFERRYGLKHDETLIRFRILDKSLSPWPSATDMSLPASEFCSLDLPCERVFFTENKINALSFPEHEGAIVVFGGGYGVSAIKNAEWLKKRELWYWGDIDTHGFSILSQFRAYFPGAKSLFMDHATLIAFKPLWGKEEDQKRCMSNVPNLTESEGKLYRALQQNVYGQNVRLEQEQIGFSYVTATLSKLYRKRKLP</sequence>
<evidence type="ECO:0000259" key="2">
    <source>
        <dbReference type="Pfam" id="PF11795"/>
    </source>
</evidence>
<dbReference type="EMBL" id="OW150024">
    <property type="protein sequence ID" value="CAH2031431.1"/>
    <property type="molecule type" value="Genomic_DNA"/>
</dbReference>
<organism evidence="3 4">
    <name type="scientific">Trichlorobacter ammonificans</name>
    <dbReference type="NCBI Taxonomy" id="2916410"/>
    <lineage>
        <taxon>Bacteria</taxon>
        <taxon>Pseudomonadati</taxon>
        <taxon>Thermodesulfobacteriota</taxon>
        <taxon>Desulfuromonadia</taxon>
        <taxon>Geobacterales</taxon>
        <taxon>Geobacteraceae</taxon>
        <taxon>Trichlorobacter</taxon>
    </lineage>
</organism>
<evidence type="ECO:0000313" key="3">
    <source>
        <dbReference type="EMBL" id="CAH2031431.1"/>
    </source>
</evidence>
<keyword evidence="4" id="KW-1185">Reference proteome</keyword>
<dbReference type="InterPro" id="IPR014544">
    <property type="entry name" value="UCP028408"/>
</dbReference>
<dbReference type="Pfam" id="PF11795">
    <property type="entry name" value="DUF3322"/>
    <property type="match status" value="1"/>
</dbReference>
<protein>
    <recommendedName>
        <fullName evidence="5">Wadjet protein JetD C-terminal domain-containing protein</fullName>
    </recommendedName>
</protein>
<dbReference type="PIRSF" id="PIRSF028408">
    <property type="entry name" value="UCP028408"/>
    <property type="match status" value="1"/>
</dbReference>
<reference evidence="3 4" key="1">
    <citation type="submission" date="2022-03" db="EMBL/GenBank/DDBJ databases">
        <authorList>
            <person name="Koch H."/>
        </authorList>
    </citation>
    <scope>NUCLEOTIDE SEQUENCE [LARGE SCALE GENOMIC DNA]</scope>
    <source>
        <strain evidence="3 4">G1</strain>
    </source>
</reference>
<feature type="domain" description="Wadjet protein JetD C-terminal" evidence="1">
    <location>
        <begin position="218"/>
        <end position="395"/>
    </location>
</feature>
<dbReference type="RefSeq" id="WP_305732254.1">
    <property type="nucleotide sequence ID" value="NZ_OW150024.1"/>
</dbReference>
<name>A0ABN8HK58_9BACT</name>
<dbReference type="Proteomes" id="UP001295463">
    <property type="component" value="Chromosome"/>
</dbReference>
<dbReference type="InterPro" id="IPR024537">
    <property type="entry name" value="DUF3322"/>
</dbReference>
<accession>A0ABN8HK58</accession>
<evidence type="ECO:0008006" key="5">
    <source>
        <dbReference type="Google" id="ProtNLM"/>
    </source>
</evidence>